<evidence type="ECO:0000256" key="2">
    <source>
        <dbReference type="SAM" id="SignalP"/>
    </source>
</evidence>
<dbReference type="Proteomes" id="UP000272942">
    <property type="component" value="Unassembled WGS sequence"/>
</dbReference>
<feature type="chain" id="PRO_5043138163" evidence="2">
    <location>
        <begin position="17"/>
        <end position="133"/>
    </location>
</feature>
<evidence type="ECO:0000313" key="3">
    <source>
        <dbReference type="EMBL" id="VDP85357.1"/>
    </source>
</evidence>
<evidence type="ECO:0000313" key="4">
    <source>
        <dbReference type="Proteomes" id="UP000272942"/>
    </source>
</evidence>
<feature type="coiled-coil region" evidence="1">
    <location>
        <begin position="39"/>
        <end position="94"/>
    </location>
</feature>
<evidence type="ECO:0000313" key="5">
    <source>
        <dbReference type="WBParaSite" id="ECPE_0000946401-mRNA-1"/>
    </source>
</evidence>
<feature type="signal peptide" evidence="2">
    <location>
        <begin position="1"/>
        <end position="16"/>
    </location>
</feature>
<sequence length="133" mass="15633">MFVSYVLLAVLIQVRADMEKFREEARLTKHQLSITDQALQQSETKRIQLSERISHLEQEIKSYESLKQRSQTAVAGLQKVARESQDQVIQLETRLRVQHLEFSTTSRWLYGPQLSFFKIKLDESLPSLKFRHS</sequence>
<evidence type="ECO:0000256" key="1">
    <source>
        <dbReference type="SAM" id="Coils"/>
    </source>
</evidence>
<dbReference type="WBParaSite" id="ECPE_0000946401-mRNA-1">
    <property type="protein sequence ID" value="ECPE_0000946401-mRNA-1"/>
    <property type="gene ID" value="ECPE_0000946401"/>
</dbReference>
<keyword evidence="2" id="KW-0732">Signal</keyword>
<reference evidence="3 4" key="2">
    <citation type="submission" date="2018-11" db="EMBL/GenBank/DDBJ databases">
        <authorList>
            <consortium name="Pathogen Informatics"/>
        </authorList>
    </citation>
    <scope>NUCLEOTIDE SEQUENCE [LARGE SCALE GENOMIC DNA]</scope>
    <source>
        <strain evidence="3 4">Egypt</strain>
    </source>
</reference>
<name>A0A183AR50_9TREM</name>
<protein>
    <submittedName>
        <fullName evidence="5">Endoplasmic reticulum transmembrane protein</fullName>
    </submittedName>
</protein>
<dbReference type="AlphaFoldDB" id="A0A183AR50"/>
<organism evidence="5">
    <name type="scientific">Echinostoma caproni</name>
    <dbReference type="NCBI Taxonomy" id="27848"/>
    <lineage>
        <taxon>Eukaryota</taxon>
        <taxon>Metazoa</taxon>
        <taxon>Spiralia</taxon>
        <taxon>Lophotrochozoa</taxon>
        <taxon>Platyhelminthes</taxon>
        <taxon>Trematoda</taxon>
        <taxon>Digenea</taxon>
        <taxon>Plagiorchiida</taxon>
        <taxon>Echinostomata</taxon>
        <taxon>Echinostomatoidea</taxon>
        <taxon>Echinostomatidae</taxon>
        <taxon>Echinostoma</taxon>
    </lineage>
</organism>
<gene>
    <name evidence="3" type="ORF">ECPE_LOCUS9435</name>
</gene>
<reference evidence="5" key="1">
    <citation type="submission" date="2016-06" db="UniProtKB">
        <authorList>
            <consortium name="WormBaseParasite"/>
        </authorList>
    </citation>
    <scope>IDENTIFICATION</scope>
</reference>
<keyword evidence="1" id="KW-0175">Coiled coil</keyword>
<accession>A0A183AR50</accession>
<keyword evidence="4" id="KW-1185">Reference proteome</keyword>
<proteinExistence type="predicted"/>
<dbReference type="EMBL" id="UZAN01047419">
    <property type="protein sequence ID" value="VDP85357.1"/>
    <property type="molecule type" value="Genomic_DNA"/>
</dbReference>
<dbReference type="OrthoDB" id="5832575at2759"/>